<evidence type="ECO:0000256" key="3">
    <source>
        <dbReference type="ARBA" id="ARBA00023242"/>
    </source>
</evidence>
<keyword evidence="3" id="KW-0539">Nucleus</keyword>
<dbReference type="PANTHER" id="PTHR13213">
    <property type="entry name" value="MYB-BINDING PROTEIN 1A FAMILY MEMBER"/>
    <property type="match status" value="1"/>
</dbReference>
<dbReference type="Pfam" id="PF04931">
    <property type="entry name" value="DNA_pol_phi"/>
    <property type="match status" value="1"/>
</dbReference>
<evidence type="ECO:0000256" key="2">
    <source>
        <dbReference type="ARBA" id="ARBA00006809"/>
    </source>
</evidence>
<reference evidence="5" key="1">
    <citation type="submission" date="2021-02" db="EMBL/GenBank/DDBJ databases">
        <authorList>
            <person name="Dougan E. K."/>
            <person name="Rhodes N."/>
            <person name="Thang M."/>
            <person name="Chan C."/>
        </authorList>
    </citation>
    <scope>NUCLEOTIDE SEQUENCE</scope>
</reference>
<name>A0A813KC56_POLGL</name>
<protein>
    <submittedName>
        <fullName evidence="5">Uncharacterized protein</fullName>
    </submittedName>
</protein>
<proteinExistence type="inferred from homology"/>
<dbReference type="SUPFAM" id="SSF48371">
    <property type="entry name" value="ARM repeat"/>
    <property type="match status" value="1"/>
</dbReference>
<feature type="compositionally biased region" description="Low complexity" evidence="4">
    <location>
        <begin position="873"/>
        <end position="882"/>
    </location>
</feature>
<feature type="region of interest" description="Disordered" evidence="4">
    <location>
        <begin position="1817"/>
        <end position="1909"/>
    </location>
</feature>
<dbReference type="InterPro" id="IPR016024">
    <property type="entry name" value="ARM-type_fold"/>
</dbReference>
<dbReference type="EMBL" id="CAJNNW010028961">
    <property type="protein sequence ID" value="CAE8698430.1"/>
    <property type="molecule type" value="Genomic_DNA"/>
</dbReference>
<organism evidence="5 6">
    <name type="scientific">Polarella glacialis</name>
    <name type="common">Dinoflagellate</name>
    <dbReference type="NCBI Taxonomy" id="89957"/>
    <lineage>
        <taxon>Eukaryota</taxon>
        <taxon>Sar</taxon>
        <taxon>Alveolata</taxon>
        <taxon>Dinophyceae</taxon>
        <taxon>Suessiales</taxon>
        <taxon>Suessiaceae</taxon>
        <taxon>Polarella</taxon>
    </lineage>
</organism>
<feature type="region of interest" description="Disordered" evidence="4">
    <location>
        <begin position="1317"/>
        <end position="1385"/>
    </location>
</feature>
<comment type="caution">
    <text evidence="5">The sequence shown here is derived from an EMBL/GenBank/DDBJ whole genome shotgun (WGS) entry which is preliminary data.</text>
</comment>
<gene>
    <name evidence="5" type="ORF">PGLA2088_LOCUS30735</name>
</gene>
<dbReference type="PANTHER" id="PTHR13213:SF2">
    <property type="entry name" value="MYB-BINDING PROTEIN 1A"/>
    <property type="match status" value="1"/>
</dbReference>
<feature type="region of interest" description="Disordered" evidence="4">
    <location>
        <begin position="869"/>
        <end position="905"/>
    </location>
</feature>
<comment type="similarity">
    <text evidence="2">Belongs to the MYBBP1A family.</text>
</comment>
<dbReference type="GO" id="GO:0006355">
    <property type="term" value="P:regulation of DNA-templated transcription"/>
    <property type="evidence" value="ECO:0007669"/>
    <property type="project" value="InterPro"/>
</dbReference>
<dbReference type="Proteomes" id="UP000626109">
    <property type="component" value="Unassembled WGS sequence"/>
</dbReference>
<feature type="region of interest" description="Disordered" evidence="4">
    <location>
        <begin position="1082"/>
        <end position="1107"/>
    </location>
</feature>
<feature type="region of interest" description="Disordered" evidence="4">
    <location>
        <begin position="1415"/>
        <end position="1436"/>
    </location>
</feature>
<accession>A0A813KC56</accession>
<evidence type="ECO:0000313" key="6">
    <source>
        <dbReference type="Proteomes" id="UP000626109"/>
    </source>
</evidence>
<evidence type="ECO:0000256" key="1">
    <source>
        <dbReference type="ARBA" id="ARBA00004123"/>
    </source>
</evidence>
<feature type="compositionally biased region" description="Acidic residues" evidence="4">
    <location>
        <begin position="1320"/>
        <end position="1339"/>
    </location>
</feature>
<evidence type="ECO:0000256" key="4">
    <source>
        <dbReference type="SAM" id="MobiDB-lite"/>
    </source>
</evidence>
<feature type="compositionally biased region" description="Low complexity" evidence="4">
    <location>
        <begin position="1341"/>
        <end position="1354"/>
    </location>
</feature>
<feature type="region of interest" description="Disordered" evidence="4">
    <location>
        <begin position="1140"/>
        <end position="1164"/>
    </location>
</feature>
<evidence type="ECO:0000313" key="5">
    <source>
        <dbReference type="EMBL" id="CAE8698430.1"/>
    </source>
</evidence>
<sequence length="1909" mass="204781">MSDSAALSLAIKTHFSATDSSSEVADTVDEAHSAGMGSWKCSTDDISKREIGALSSEIGSPTFSEPQVGVSSAHLPTMTKASEEFADRCMCGCSAFCFHCRDKARCARALDDFCLAHAPREHVHYPAAGTEADSTMSAELAPQWTAQYFAPDLGEPSDVFAGTAPLLRRAGEALAGLPSTRKAADDRVLPVPLLEEQVENYSTSRLWEHPSEGGAYAEVMQEGTPILPTTMVTHSWNNLFAHLVAAIVADALGLSTFEHVLRLLIEGKWRNLKQELTEKDLASSTYWVCAFSVNQHASICGGLAAEPPSGTAEHREWDANRRDRVSGEIYPLCCCTMPKHWNDSVLCEMNKFDAMMEYTAKNKPGFKQLIAVDEQFNVFNRAWVFRAKTSEAIKVQDCKASRPQDVAEILEKDAPKEEFEAHPEKERYQVWTVELLSLGARVTAKKPPTHGLAEKQSLGEAESNRNIAIVSGRVDSRGPVAGLFSRPMPEESFLQQFHDLADADPEVRLRAASGVKRTLLSGKVPQDELAYTLRRLVRGVQSSRQCARQGFSLALAEVLQAFPQELQSVLKLVDQTAELQSGLRAGEQKERLLGRLLVYVAVLQAGSFRGKTGQASAEALRGIGQGLLQIYNARPYMRSAAASVLADICAELSHAGRHASVPEVLMAWGLDGKVSADDASAEMPDVHVCGLVFALRLAYEDAVRAGVEASALKSWPVCVRKDSLARSSAVLTRVSKSLGGALASAPLGEALPSMLPSFCKWWLRASEGRDPVALQSSIWPALEEGLFPEKASMTTMVSSFRGLAELAVHLRDASSQDPKVEKLLPGLFEQLPRGVTLLLKALAWPKAPSHMAAVYAHCNLVGMVSGVRGGVQSGSHGQQESQKNGKRKGGPQDPSSGTGLADELPWGALSDDTRLSILSALQQHQVFGTMPGHLQRQWQQALLSPLSPPGIRSRCAVMLKMLSGTQGLADEEQDGTPRVNAAQLEQLAVHSRAPDEAILAVLCFLFTAAYFGPEGDKTATSVGTAGNYSLRSFKSSSGLPGMPADCEDIVIPVLTGLQDLGTNIVGDRSAWRTKLQSALASLARRTPPEAAEKLQSSNEEPAGNDAQADTSVRTCAFQGCLSDGSLLVLRLHDWWDHISEQGPSPSAAMSPRISPKKKKQRSETSTGGALNCIVALKDADVSLRRKAVDACRKILAEPEENGGLSTRQKNAICGLPLSLALGLLSAESETDRRQASEPLTEVLEILVQIPGTALPKQKAKTQKKRAEILASIPTVAAELFVQDVQVLVREAAKVAWRELGMFTSDETLTSLCASVRDEAAEAPEEEDEDEEDEDEDDDGPVTVAQAARTAAFEQATKEGRARAAAAAARSGGNQGSDDDDEDLTTLDNDGVMAQLLNGDDGATALLEAFASAGLEGATPSQKKLTKRQQQLRSKQDEVNRKFREVELLEIFLFRFGDKRATSIRLIHDLYEALLKASSNGSGSQRSKGGEAGGEADEDGSGKGGKNKKQSKADNALRRLEAGFSQRLCKLLARVLRQLCRGSVVAEVSRWHSAEEWASQARALCALGQSQKMAGSGPKSLEVGSTLLYFLCAAHRAASCDQDTSQLSGVEGWSLAEELLGNVLREWGGKRDCDAFCQSACKAFAVRAPHLLRRLPWMDQIKGARKAFAQRSLLTFVANELLRPASTSQGEKEVSANTQTGPPAAFVDGYSELCAQLLEDSLTSEEAGSAASTVSQKQKLRREALHGLKSAMRLRQKSGEKAHGSGSGGTALPPFSAAAAANVARAVAGVRDAMPSHQRRGEVYQLCLHILRIVRPQVGGGNAEKQSRSPSRPAGKRQRRPDSANSSGDESAAAGGKRKELRRKGRSASAGGSDSGSPAMKPSSGSPAMKPSSGSPSLKPVKKIGGHGTR</sequence>
<dbReference type="InterPro" id="IPR007015">
    <property type="entry name" value="DNA_pol_V/MYBBP1A"/>
</dbReference>
<comment type="subcellular location">
    <subcellularLocation>
        <location evidence="1">Nucleus</location>
    </subcellularLocation>
</comment>
<dbReference type="GO" id="GO:0003677">
    <property type="term" value="F:DNA binding"/>
    <property type="evidence" value="ECO:0007669"/>
    <property type="project" value="InterPro"/>
</dbReference>
<feature type="region of interest" description="Disordered" evidence="4">
    <location>
        <begin position="1477"/>
        <end position="1512"/>
    </location>
</feature>
<dbReference type="GO" id="GO:0005730">
    <property type="term" value="C:nucleolus"/>
    <property type="evidence" value="ECO:0007669"/>
    <property type="project" value="InterPro"/>
</dbReference>
<feature type="compositionally biased region" description="Basic residues" evidence="4">
    <location>
        <begin position="1899"/>
        <end position="1909"/>
    </location>
</feature>
<feature type="compositionally biased region" description="Low complexity" evidence="4">
    <location>
        <begin position="1866"/>
        <end position="1878"/>
    </location>
</feature>